<gene>
    <name evidence="11" type="ORF">GLAREA_03291</name>
</gene>
<dbReference type="CDD" id="cd04275">
    <property type="entry name" value="ZnMc_pappalysin_like"/>
    <property type="match status" value="1"/>
</dbReference>
<dbReference type="OrthoDB" id="536211at2759"/>
<evidence type="ECO:0000313" key="12">
    <source>
        <dbReference type="Proteomes" id="UP000016922"/>
    </source>
</evidence>
<evidence type="ECO:0000256" key="7">
    <source>
        <dbReference type="ARBA" id="ARBA00023049"/>
    </source>
</evidence>
<evidence type="ECO:0000256" key="9">
    <source>
        <dbReference type="SAM" id="SignalP"/>
    </source>
</evidence>
<evidence type="ECO:0000256" key="4">
    <source>
        <dbReference type="ARBA" id="ARBA00022729"/>
    </source>
</evidence>
<dbReference type="PANTHER" id="PTHR47466">
    <property type="match status" value="1"/>
</dbReference>
<dbReference type="Proteomes" id="UP000016922">
    <property type="component" value="Unassembled WGS sequence"/>
</dbReference>
<sequence length="378" mass="40470">MVRLTVFAAGLACLPSIFAHPSPLEIFNRELARDGCGTEEPPIEFLTAASALAAGDAKYIAPAPNAGLRLAAVGGDPFETPIVVDTWIHVIAVNNTVAGGYIPQNQLTAQMDYLNATFAPSNIGFVLKGVTRTINATWSVDATGAELEYKTKLRKGDYKTLNLYFLTKLRGDALGYAYYPQPGNPAPGSRTFNLYGATNRADTVPGGTLAPYNLGGTVTHEVGHWFGLMHTFQGYSCTGPGDLIADTAAHIAPTRGCPIGLDTCPDEQGPDPIHNYMDYSIDACYEEFTPLQTKRMHDFWNAYISPRACFADNCLRALRASNVPGRVAESQAFCSSYTQFIVTDVTLVKPYAVSACSGNVISRVSSACSCLPTATALP</sequence>
<reference evidence="11 12" key="1">
    <citation type="journal article" date="2013" name="BMC Genomics">
        <title>Genomics-driven discovery of the pneumocandin biosynthetic gene cluster in the fungus Glarea lozoyensis.</title>
        <authorList>
            <person name="Chen L."/>
            <person name="Yue Q."/>
            <person name="Zhang X."/>
            <person name="Xiang M."/>
            <person name="Wang C."/>
            <person name="Li S."/>
            <person name="Che Y."/>
            <person name="Ortiz-Lopez F.J."/>
            <person name="Bills G.F."/>
            <person name="Liu X."/>
            <person name="An Z."/>
        </authorList>
    </citation>
    <scope>NUCLEOTIDE SEQUENCE [LARGE SCALE GENOMIC DNA]</scope>
    <source>
        <strain evidence="12">ATCC 20868 / MF5171</strain>
    </source>
</reference>
<dbReference type="Gene3D" id="3.40.390.10">
    <property type="entry name" value="Collagenase (Catalytic Domain)"/>
    <property type="match status" value="1"/>
</dbReference>
<dbReference type="GO" id="GO:0046872">
    <property type="term" value="F:metal ion binding"/>
    <property type="evidence" value="ECO:0007669"/>
    <property type="project" value="UniProtKB-KW"/>
</dbReference>
<dbReference type="Pfam" id="PF05572">
    <property type="entry name" value="Peptidase_M43"/>
    <property type="match status" value="1"/>
</dbReference>
<evidence type="ECO:0000256" key="6">
    <source>
        <dbReference type="ARBA" id="ARBA00022833"/>
    </source>
</evidence>
<evidence type="ECO:0000256" key="5">
    <source>
        <dbReference type="ARBA" id="ARBA00022801"/>
    </source>
</evidence>
<dbReference type="eggNOG" id="ENOG502RYKG">
    <property type="taxonomic scope" value="Eukaryota"/>
</dbReference>
<evidence type="ECO:0000256" key="8">
    <source>
        <dbReference type="ARBA" id="ARBA00023157"/>
    </source>
</evidence>
<evidence type="ECO:0000256" key="2">
    <source>
        <dbReference type="ARBA" id="ARBA00022670"/>
    </source>
</evidence>
<keyword evidence="8" id="KW-1015">Disulfide bond</keyword>
<accession>S3D5L8</accession>
<evidence type="ECO:0000256" key="3">
    <source>
        <dbReference type="ARBA" id="ARBA00022723"/>
    </source>
</evidence>
<evidence type="ECO:0000313" key="11">
    <source>
        <dbReference type="EMBL" id="EPE27376.1"/>
    </source>
</evidence>
<dbReference type="RefSeq" id="XP_008086566.1">
    <property type="nucleotide sequence ID" value="XM_008088375.1"/>
</dbReference>
<dbReference type="PANTHER" id="PTHR47466:SF1">
    <property type="entry name" value="METALLOPROTEASE MEP1 (AFU_ORTHOLOGUE AFUA_1G07730)-RELATED"/>
    <property type="match status" value="1"/>
</dbReference>
<dbReference type="InterPro" id="IPR008754">
    <property type="entry name" value="Peptidase_M43"/>
</dbReference>
<evidence type="ECO:0000256" key="1">
    <source>
        <dbReference type="ARBA" id="ARBA00008721"/>
    </source>
</evidence>
<keyword evidence="5" id="KW-0378">Hydrolase</keyword>
<feature type="chain" id="PRO_5004519525" evidence="9">
    <location>
        <begin position="20"/>
        <end position="378"/>
    </location>
</feature>
<feature type="domain" description="Peptidase M43 pregnancy-associated plasma-A" evidence="10">
    <location>
        <begin position="158"/>
        <end position="299"/>
    </location>
</feature>
<keyword evidence="4 9" id="KW-0732">Signal</keyword>
<dbReference type="InterPro" id="IPR024079">
    <property type="entry name" value="MetalloPept_cat_dom_sf"/>
</dbReference>
<dbReference type="GeneID" id="19462346"/>
<feature type="signal peptide" evidence="9">
    <location>
        <begin position="1"/>
        <end position="19"/>
    </location>
</feature>
<keyword evidence="3" id="KW-0479">Metal-binding</keyword>
<keyword evidence="6" id="KW-0862">Zinc</keyword>
<keyword evidence="7 11" id="KW-0482">Metalloprotease</keyword>
<name>S3D5L8_GLAL2</name>
<dbReference type="HOGENOM" id="CLU_048726_0_1_1"/>
<dbReference type="EMBL" id="KE145370">
    <property type="protein sequence ID" value="EPE27376.1"/>
    <property type="molecule type" value="Genomic_DNA"/>
</dbReference>
<evidence type="ECO:0000259" key="10">
    <source>
        <dbReference type="Pfam" id="PF05572"/>
    </source>
</evidence>
<dbReference type="AlphaFoldDB" id="S3D5L8"/>
<proteinExistence type="inferred from homology"/>
<dbReference type="OMA" id="ECYERFT"/>
<dbReference type="KEGG" id="glz:GLAREA_03291"/>
<comment type="similarity">
    <text evidence="1">Belongs to the peptidase M43B family.</text>
</comment>
<dbReference type="SUPFAM" id="SSF55486">
    <property type="entry name" value="Metalloproteases ('zincins'), catalytic domain"/>
    <property type="match status" value="1"/>
</dbReference>
<keyword evidence="2 11" id="KW-0645">Protease</keyword>
<keyword evidence="12" id="KW-1185">Reference proteome</keyword>
<organism evidence="11 12">
    <name type="scientific">Glarea lozoyensis (strain ATCC 20868 / MF5171)</name>
    <dbReference type="NCBI Taxonomy" id="1116229"/>
    <lineage>
        <taxon>Eukaryota</taxon>
        <taxon>Fungi</taxon>
        <taxon>Dikarya</taxon>
        <taxon>Ascomycota</taxon>
        <taxon>Pezizomycotina</taxon>
        <taxon>Leotiomycetes</taxon>
        <taxon>Helotiales</taxon>
        <taxon>Helotiaceae</taxon>
        <taxon>Glarea</taxon>
    </lineage>
</organism>
<protein>
    <submittedName>
        <fullName evidence="11">Metalloproteases (Zincins), catalytic</fullName>
    </submittedName>
</protein>
<dbReference type="GO" id="GO:0008237">
    <property type="term" value="F:metallopeptidase activity"/>
    <property type="evidence" value="ECO:0007669"/>
    <property type="project" value="UniProtKB-KW"/>
</dbReference>
<dbReference type="GO" id="GO:0006508">
    <property type="term" value="P:proteolysis"/>
    <property type="evidence" value="ECO:0007669"/>
    <property type="project" value="UniProtKB-KW"/>
</dbReference>